<name>A0A1W1CUV0_9ZZZZ</name>
<evidence type="ECO:0000313" key="2">
    <source>
        <dbReference type="EMBL" id="SFV69539.1"/>
    </source>
</evidence>
<proteinExistence type="predicted"/>
<gene>
    <name evidence="2" type="ORF">MNB_SV-10-1089</name>
</gene>
<dbReference type="InterPro" id="IPR000825">
    <property type="entry name" value="SUF_FeS_clus_asmbl_SufBD_core"/>
</dbReference>
<accession>A0A1W1CUV0</accession>
<feature type="domain" description="SUF system FeS cluster assembly SufBD core" evidence="1">
    <location>
        <begin position="135"/>
        <end position="363"/>
    </location>
</feature>
<dbReference type="InterPro" id="IPR055346">
    <property type="entry name" value="Fe-S_cluster_assembly_SufBD"/>
</dbReference>
<dbReference type="PANTHER" id="PTHR43575">
    <property type="entry name" value="PROTEIN ABCI7, CHLOROPLASTIC"/>
    <property type="match status" value="1"/>
</dbReference>
<reference evidence="2" key="1">
    <citation type="submission" date="2016-10" db="EMBL/GenBank/DDBJ databases">
        <authorList>
            <person name="de Groot N.N."/>
        </authorList>
    </citation>
    <scope>NUCLEOTIDE SEQUENCE</scope>
</reference>
<protein>
    <submittedName>
        <fullName evidence="2">Iron-sulfur cluster assembly protein SufD</fullName>
    </submittedName>
</protein>
<dbReference type="SUPFAM" id="SSF101960">
    <property type="entry name" value="Stabilizer of iron transporter SufD"/>
    <property type="match status" value="1"/>
</dbReference>
<dbReference type="InterPro" id="IPR037284">
    <property type="entry name" value="SUF_FeS_clus_asmbl_SufBD_sf"/>
</dbReference>
<evidence type="ECO:0000259" key="1">
    <source>
        <dbReference type="Pfam" id="PF01458"/>
    </source>
</evidence>
<dbReference type="PANTHER" id="PTHR43575:SF1">
    <property type="entry name" value="PROTEIN ABCI7, CHLOROPLASTIC"/>
    <property type="match status" value="1"/>
</dbReference>
<dbReference type="AlphaFoldDB" id="A0A1W1CUV0"/>
<dbReference type="Pfam" id="PF01458">
    <property type="entry name" value="SUFBD_core"/>
    <property type="match status" value="1"/>
</dbReference>
<organism evidence="2">
    <name type="scientific">hydrothermal vent metagenome</name>
    <dbReference type="NCBI Taxonomy" id="652676"/>
    <lineage>
        <taxon>unclassified sequences</taxon>
        <taxon>metagenomes</taxon>
        <taxon>ecological metagenomes</taxon>
    </lineage>
</organism>
<dbReference type="EMBL" id="FPHL01000059">
    <property type="protein sequence ID" value="SFV69539.1"/>
    <property type="molecule type" value="Genomic_DNA"/>
</dbReference>
<sequence length="397" mass="45177">MTPDTLRNKSVEELAVLLGTDVREPQLKKLHDLGLPSKKSEAYRYFDIETLLSREYALLDYVPKAIQESDHVEIVDGTVVSAPKGMRIFYEACTHVEMEHFDPLYYLGHLLSPHVIKIEIDGDAHVEIVHRFTRSNALINYRISLENQSNRHAIVYERFEDDAVRDTLVLYGYDMRIAPNSTLRVLKTQTLHPENYAMVASHNVHVEREANALLKSFDFGGGLGLQMLRIVLEDHAHVEAGHLLYLNSESRRGTVSQIIHKGEHATSSQEAKNILDGHSRGIFDALIRVDHSARYSKAHQNSKAVLLDESAYMAAKPQLEIYIDELEASHGSTTGQLDKKQLFYLQSRGISVTEARKMLVIAFANTLIEKVKDSRQQERIKEEFEKAFYTVHKKDAS</sequence>
<dbReference type="GO" id="GO:0016226">
    <property type="term" value="P:iron-sulfur cluster assembly"/>
    <property type="evidence" value="ECO:0007669"/>
    <property type="project" value="InterPro"/>
</dbReference>